<dbReference type="InterPro" id="IPR029068">
    <property type="entry name" value="Glyas_Bleomycin-R_OHBP_Dase"/>
</dbReference>
<dbReference type="Pfam" id="PF00903">
    <property type="entry name" value="Glyoxalase"/>
    <property type="match status" value="1"/>
</dbReference>
<comment type="caution">
    <text evidence="2">The sequence shown here is derived from an EMBL/GenBank/DDBJ whole genome shotgun (WGS) entry which is preliminary data.</text>
</comment>
<dbReference type="PROSITE" id="PS51819">
    <property type="entry name" value="VOC"/>
    <property type="match status" value="1"/>
</dbReference>
<keyword evidence="3" id="KW-1185">Reference proteome</keyword>
<protein>
    <submittedName>
        <fullName evidence="2">Glyoxalase-like domain protein</fullName>
    </submittedName>
</protein>
<dbReference type="InterPro" id="IPR037523">
    <property type="entry name" value="VOC_core"/>
</dbReference>
<dbReference type="PANTHER" id="PTHR33993">
    <property type="entry name" value="GLYOXALASE-RELATED"/>
    <property type="match status" value="1"/>
</dbReference>
<proteinExistence type="predicted"/>
<dbReference type="CDD" id="cd07247">
    <property type="entry name" value="SgaA_N_like"/>
    <property type="match status" value="1"/>
</dbReference>
<sequence>MNCRFFTIQSKLNVYNCGIKLKGYFIKGIRMKKIFVLVFVVMLVMNCKDSNEMGSNTNIQSGKEGGKEMNPIISIVEIPVTNVKRAIAFYEKIFSIQIEQMEMGDTELGVFPSTQTGPSIVLTKGKEYKPKSDGVLVYLNAGNDLTTVLSLIEPNGGKVLLEKTEISPEMGNYALFLDTEGNRIGLHYSK</sequence>
<dbReference type="EMBL" id="BFAZ01000002">
    <property type="protein sequence ID" value="GBF41091.1"/>
    <property type="molecule type" value="Genomic_DNA"/>
</dbReference>
<accession>A0A2P2D924</accession>
<dbReference type="PANTHER" id="PTHR33993:SF2">
    <property type="entry name" value="VOC DOMAIN-CONTAINING PROTEIN"/>
    <property type="match status" value="1"/>
</dbReference>
<reference evidence="3" key="1">
    <citation type="journal article" date="2019" name="Microbiol. Immunol.">
        <title>Molecular and phenotypic characterization of Leptospira johnsonii sp. nov., Leptospira ellinghausenii sp. nov. and Leptospira ryugenii sp. nov. isolated from soil and water in Japan.</title>
        <authorList>
            <person name="Masuzawa T."/>
            <person name="Saito M."/>
            <person name="Nakao R."/>
            <person name="Nikaido Y."/>
            <person name="Matsumoto M."/>
            <person name="Ogawa M."/>
            <person name="Yokoyama M."/>
            <person name="Hidaka Y."/>
            <person name="Tomita J."/>
            <person name="Sakakibara K."/>
            <person name="Suzuki K."/>
            <person name="Yasuda S."/>
            <person name="Sato H."/>
            <person name="Yamaguchi M."/>
            <person name="Yoshida S.I."/>
            <person name="Koizumi N."/>
            <person name="Kawamura Y."/>
        </authorList>
    </citation>
    <scope>NUCLEOTIDE SEQUENCE [LARGE SCALE GENOMIC DNA]</scope>
    <source>
        <strain evidence="3">E18</strain>
    </source>
</reference>
<evidence type="ECO:0000313" key="3">
    <source>
        <dbReference type="Proteomes" id="UP000245206"/>
    </source>
</evidence>
<dbReference type="Gene3D" id="3.10.180.10">
    <property type="entry name" value="2,3-Dihydroxybiphenyl 1,2-Dioxygenase, domain 1"/>
    <property type="match status" value="1"/>
</dbReference>
<gene>
    <name evidence="2" type="ORF">LPTSP2_03610</name>
</gene>
<dbReference type="InterPro" id="IPR052164">
    <property type="entry name" value="Anthracycline_SecMetBiosynth"/>
</dbReference>
<evidence type="ECO:0000313" key="2">
    <source>
        <dbReference type="EMBL" id="GBF41091.1"/>
    </source>
</evidence>
<dbReference type="SUPFAM" id="SSF54593">
    <property type="entry name" value="Glyoxalase/Bleomycin resistance protein/Dihydroxybiphenyl dioxygenase"/>
    <property type="match status" value="1"/>
</dbReference>
<name>A0A2P2D924_9LEPT</name>
<feature type="domain" description="VOC" evidence="1">
    <location>
        <begin position="72"/>
        <end position="189"/>
    </location>
</feature>
<evidence type="ECO:0000259" key="1">
    <source>
        <dbReference type="PROSITE" id="PS51819"/>
    </source>
</evidence>
<dbReference type="AlphaFoldDB" id="A0A2P2D924"/>
<dbReference type="Proteomes" id="UP000245206">
    <property type="component" value="Unassembled WGS sequence"/>
</dbReference>
<dbReference type="InterPro" id="IPR004360">
    <property type="entry name" value="Glyas_Fos-R_dOase_dom"/>
</dbReference>
<organism evidence="2 3">
    <name type="scientific">Leptospira ellinghausenii</name>
    <dbReference type="NCBI Taxonomy" id="1917822"/>
    <lineage>
        <taxon>Bacteria</taxon>
        <taxon>Pseudomonadati</taxon>
        <taxon>Spirochaetota</taxon>
        <taxon>Spirochaetia</taxon>
        <taxon>Leptospirales</taxon>
        <taxon>Leptospiraceae</taxon>
        <taxon>Leptospira</taxon>
    </lineage>
</organism>